<protein>
    <submittedName>
        <fullName evidence="1">Uncharacterized protein</fullName>
    </submittedName>
</protein>
<gene>
    <name evidence="1" type="ORF">LEP1GSC038_1878</name>
</gene>
<reference evidence="1 2" key="1">
    <citation type="submission" date="2013-01" db="EMBL/GenBank/DDBJ databases">
        <authorList>
            <person name="Harkins D.M."/>
            <person name="Durkin A.S."/>
            <person name="Brinkac L.M."/>
            <person name="Haft D.H."/>
            <person name="Selengut J.D."/>
            <person name="Sanka R."/>
            <person name="DePew J."/>
            <person name="Purushe J."/>
            <person name="Hospenthal D.R."/>
            <person name="Murray C.K."/>
            <person name="Pimentel G."/>
            <person name="Wasfy M."/>
            <person name="Vinetz J.M."/>
            <person name="Sutton G.G."/>
            <person name="Nierman W.C."/>
            <person name="Fouts D.E."/>
        </authorList>
    </citation>
    <scope>NUCLEOTIDE SEQUENCE [LARGE SCALE GENOMIC DNA]</scope>
    <source>
        <strain evidence="1 2">2006001855</strain>
    </source>
</reference>
<proteinExistence type="predicted"/>
<evidence type="ECO:0000313" key="2">
    <source>
        <dbReference type="Proteomes" id="UP000012101"/>
    </source>
</evidence>
<comment type="caution">
    <text evidence="1">The sequence shown here is derived from an EMBL/GenBank/DDBJ whole genome shotgun (WGS) entry which is preliminary data.</text>
</comment>
<name>M6FIV1_9LEPT</name>
<sequence>MNMQGEVIEKIPVAKKVEGITSFDENGIAIAFYESYGQLLNEQYEVIFDSKKYKVK</sequence>
<organism evidence="1 2">
    <name type="scientific">Leptospira weilii str. 2006001855</name>
    <dbReference type="NCBI Taxonomy" id="996804"/>
    <lineage>
        <taxon>Bacteria</taxon>
        <taxon>Pseudomonadati</taxon>
        <taxon>Spirochaetota</taxon>
        <taxon>Spirochaetia</taxon>
        <taxon>Leptospirales</taxon>
        <taxon>Leptospiraceae</taxon>
        <taxon>Leptospira</taxon>
    </lineage>
</organism>
<dbReference type="AlphaFoldDB" id="M6FIV1"/>
<dbReference type="EMBL" id="AFJM02000037">
    <property type="protein sequence ID" value="EMM72723.1"/>
    <property type="molecule type" value="Genomic_DNA"/>
</dbReference>
<accession>M6FIV1</accession>
<evidence type="ECO:0000313" key="1">
    <source>
        <dbReference type="EMBL" id="EMM72723.1"/>
    </source>
</evidence>
<dbReference type="Proteomes" id="UP000012101">
    <property type="component" value="Unassembled WGS sequence"/>
</dbReference>